<dbReference type="Proteomes" id="UP000199630">
    <property type="component" value="Unassembled WGS sequence"/>
</dbReference>
<gene>
    <name evidence="2" type="ORF">SAMN04487991_0950</name>
</gene>
<protein>
    <recommendedName>
        <fullName evidence="4">DUF2938 domain-containing protein</fullName>
    </recommendedName>
</protein>
<feature type="transmembrane region" description="Helical" evidence="1">
    <location>
        <begin position="75"/>
        <end position="93"/>
    </location>
</feature>
<dbReference type="Pfam" id="PF11158">
    <property type="entry name" value="DUF2938"/>
    <property type="match status" value="1"/>
</dbReference>
<keyword evidence="1" id="KW-1133">Transmembrane helix</keyword>
<keyword evidence="1" id="KW-0472">Membrane</keyword>
<reference evidence="3" key="1">
    <citation type="submission" date="2016-10" db="EMBL/GenBank/DDBJ databases">
        <authorList>
            <person name="Varghese N."/>
            <person name="Submissions S."/>
        </authorList>
    </citation>
    <scope>NUCLEOTIDE SEQUENCE [LARGE SCALE GENOMIC DNA]</scope>
    <source>
        <strain evidence="3">DSM 26471</strain>
    </source>
</reference>
<dbReference type="EMBL" id="FORH01000001">
    <property type="protein sequence ID" value="SFI81687.1"/>
    <property type="molecule type" value="Genomic_DNA"/>
</dbReference>
<organism evidence="2 3">
    <name type="scientific">Celeribacter neptunius</name>
    <dbReference type="NCBI Taxonomy" id="588602"/>
    <lineage>
        <taxon>Bacteria</taxon>
        <taxon>Pseudomonadati</taxon>
        <taxon>Pseudomonadota</taxon>
        <taxon>Alphaproteobacteria</taxon>
        <taxon>Rhodobacterales</taxon>
        <taxon>Roseobacteraceae</taxon>
        <taxon>Celeribacter</taxon>
    </lineage>
</organism>
<sequence>MQMIDLTYVTDAVLIGAGATLVMDLVALVRRHVWGIPALDYALVGRWALAMRQGQFVHRTILATPPARGEIPLGWALHYLIGIGFAAVLLELLGTGWRDLSVIDLLWPALLTGVASVLAPYLILQPGFGFGIAAAHTPKPALARWRSLVAHLSFGLGLFLTALIWRLLRPDM</sequence>
<evidence type="ECO:0000256" key="1">
    <source>
        <dbReference type="SAM" id="Phobius"/>
    </source>
</evidence>
<dbReference type="STRING" id="588602.SAMN04487991_0950"/>
<feature type="transmembrane region" description="Helical" evidence="1">
    <location>
        <begin position="12"/>
        <end position="29"/>
    </location>
</feature>
<keyword evidence="1" id="KW-0812">Transmembrane</keyword>
<keyword evidence="3" id="KW-1185">Reference proteome</keyword>
<evidence type="ECO:0000313" key="2">
    <source>
        <dbReference type="EMBL" id="SFI81687.1"/>
    </source>
</evidence>
<evidence type="ECO:0008006" key="4">
    <source>
        <dbReference type="Google" id="ProtNLM"/>
    </source>
</evidence>
<dbReference type="AlphaFoldDB" id="A0A1I3LAC8"/>
<dbReference type="InterPro" id="IPR021329">
    <property type="entry name" value="DUF2938"/>
</dbReference>
<accession>A0A1I3LAC8</accession>
<evidence type="ECO:0000313" key="3">
    <source>
        <dbReference type="Proteomes" id="UP000199630"/>
    </source>
</evidence>
<feature type="transmembrane region" description="Helical" evidence="1">
    <location>
        <begin position="105"/>
        <end position="128"/>
    </location>
</feature>
<name>A0A1I3LAC8_9RHOB</name>
<feature type="transmembrane region" description="Helical" evidence="1">
    <location>
        <begin position="148"/>
        <end position="168"/>
    </location>
</feature>
<proteinExistence type="predicted"/>